<dbReference type="RefSeq" id="WP_260723247.1">
    <property type="nucleotide sequence ID" value="NZ_BAAABS010000017.1"/>
</dbReference>
<evidence type="ECO:0000313" key="9">
    <source>
        <dbReference type="Proteomes" id="UP001058271"/>
    </source>
</evidence>
<evidence type="ECO:0000256" key="3">
    <source>
        <dbReference type="ARBA" id="ARBA00022840"/>
    </source>
</evidence>
<dbReference type="InterPro" id="IPR018181">
    <property type="entry name" value="Heat_shock_70_CS"/>
</dbReference>
<feature type="transmembrane region" description="Helical" evidence="7">
    <location>
        <begin position="437"/>
        <end position="455"/>
    </location>
</feature>
<keyword evidence="5" id="KW-0143">Chaperone</keyword>
<dbReference type="PANTHER" id="PTHR42749">
    <property type="entry name" value="CELL SHAPE-DETERMINING PROTEIN MREB"/>
    <property type="match status" value="1"/>
</dbReference>
<evidence type="ECO:0000313" key="8">
    <source>
        <dbReference type="EMBL" id="UWZ33962.1"/>
    </source>
</evidence>
<keyword evidence="3" id="KW-0067">ATP-binding</keyword>
<dbReference type="Gene3D" id="3.30.420.40">
    <property type="match status" value="2"/>
</dbReference>
<protein>
    <submittedName>
        <fullName evidence="8">Hsp70 family protein</fullName>
    </submittedName>
</protein>
<feature type="transmembrane region" description="Helical" evidence="7">
    <location>
        <begin position="521"/>
        <end position="543"/>
    </location>
</feature>
<dbReference type="PROSITE" id="PS01036">
    <property type="entry name" value="HSP70_3"/>
    <property type="match status" value="1"/>
</dbReference>
<sequence length="745" mass="77043">MIGGGFRLGVDFGTSTTVAVLAWPDGRTRPLTFDGSPLLPSAVYAEPDGPLLTGRDARHWARRHPERFEPHPKRRVDDGTVLLGEREVGVVELFGAVLSRVAAEAVRVAGGPPVGVTVTCPVSWGPRRRELLVRAAVAAGLPRPALVDEPVAAAAYFVTVLGATLPAGSHLVVYDLGAGTFDATVVARTEPGFTVVTSTGLTDRGGLDIDAAVVDHLRGVYADRADAWQRLAEPAHRDAWLDLQEHVHDGKAMLSRSASTFIRLPLLDVDAPLGREELDELARPVLDETVAAVAAALRAVPGPPTAVFLVGGASRMPLVSTVVHRSTGVAPVVIEQPELVVAEGALHAPVPARPGAAPAPAPAPRPNFRTAPPATPAPPAAAPAPARRAARLMRQDYARPALLLLAMALAVVVGPVLVSSAGLSALGTGARAPLAPAGYLAALALTATLAAGGAARGASSLFPLPHTTGPPRAGHLLGLAATATAGLLAVVTGAAVLGRLARNGAPDGEQHFLYVVTDLDRWLPLATVAAGLTVLAVGLRGLATRRPIDVLGRDGPARYVTVAAAGMALGTAALSHRFGVNPSAATVVQSDAGRGAIRVPDRYLAADPVLYLAYRVFEAGGWAAVPLWTVVALGAFVAVAGLMFAGVALRAMVARCRPRWRQFLSGSAYGLCLTAGGYVTYHAVDDIRSWHGWRDASGGWVAPPQPDLVVVAGNVVWWLGWWPLVALIAAAALAGVVLSVRRRAG</sequence>
<evidence type="ECO:0000256" key="6">
    <source>
        <dbReference type="SAM" id="MobiDB-lite"/>
    </source>
</evidence>
<dbReference type="InterPro" id="IPR013126">
    <property type="entry name" value="Hsp_70_fam"/>
</dbReference>
<comment type="similarity">
    <text evidence="1">Belongs to the heat shock protein 70 family.</text>
</comment>
<feature type="transmembrane region" description="Helical" evidence="7">
    <location>
        <begin position="555"/>
        <end position="574"/>
    </location>
</feature>
<feature type="region of interest" description="Disordered" evidence="6">
    <location>
        <begin position="352"/>
        <end position="386"/>
    </location>
</feature>
<feature type="transmembrane region" description="Helical" evidence="7">
    <location>
        <begin position="401"/>
        <end position="425"/>
    </location>
</feature>
<dbReference type="PANTHER" id="PTHR42749:SF1">
    <property type="entry name" value="CELL SHAPE-DETERMINING PROTEIN MREB"/>
    <property type="match status" value="1"/>
</dbReference>
<dbReference type="Proteomes" id="UP001058271">
    <property type="component" value="Chromosome"/>
</dbReference>
<keyword evidence="7" id="KW-1133">Transmembrane helix</keyword>
<feature type="compositionally biased region" description="Pro residues" evidence="6">
    <location>
        <begin position="373"/>
        <end position="382"/>
    </location>
</feature>
<dbReference type="SUPFAM" id="SSF53067">
    <property type="entry name" value="Actin-like ATPase domain"/>
    <property type="match status" value="2"/>
</dbReference>
<gene>
    <name evidence="8" type="ORF">Drose_22135</name>
</gene>
<evidence type="ECO:0000256" key="4">
    <source>
        <dbReference type="ARBA" id="ARBA00023016"/>
    </source>
</evidence>
<organism evidence="8 9">
    <name type="scientific">Dactylosporangium roseum</name>
    <dbReference type="NCBI Taxonomy" id="47989"/>
    <lineage>
        <taxon>Bacteria</taxon>
        <taxon>Bacillati</taxon>
        <taxon>Actinomycetota</taxon>
        <taxon>Actinomycetes</taxon>
        <taxon>Micromonosporales</taxon>
        <taxon>Micromonosporaceae</taxon>
        <taxon>Dactylosporangium</taxon>
    </lineage>
</organism>
<keyword evidence="7" id="KW-0812">Transmembrane</keyword>
<feature type="transmembrane region" description="Helical" evidence="7">
    <location>
        <begin position="627"/>
        <end position="651"/>
    </location>
</feature>
<reference evidence="8" key="1">
    <citation type="submission" date="2021-04" db="EMBL/GenBank/DDBJ databases">
        <title>Biosynthetic gene clusters of Dactylosporangioum roseum.</title>
        <authorList>
            <person name="Hartkoorn R.C."/>
            <person name="Beaudoing E."/>
            <person name="Hot D."/>
            <person name="Moureu S."/>
        </authorList>
    </citation>
    <scope>NUCLEOTIDE SEQUENCE</scope>
    <source>
        <strain evidence="8">NRRL B-16295</strain>
    </source>
</reference>
<evidence type="ECO:0000256" key="7">
    <source>
        <dbReference type="SAM" id="Phobius"/>
    </source>
</evidence>
<feature type="transmembrane region" description="Helical" evidence="7">
    <location>
        <begin position="663"/>
        <end position="684"/>
    </location>
</feature>
<feature type="transmembrane region" description="Helical" evidence="7">
    <location>
        <begin position="715"/>
        <end position="740"/>
    </location>
</feature>
<dbReference type="Pfam" id="PF00012">
    <property type="entry name" value="HSP70"/>
    <property type="match status" value="1"/>
</dbReference>
<feature type="transmembrane region" description="Helical" evidence="7">
    <location>
        <begin position="476"/>
        <end position="501"/>
    </location>
</feature>
<keyword evidence="4" id="KW-0346">Stress response</keyword>
<dbReference type="InterPro" id="IPR043129">
    <property type="entry name" value="ATPase_NBD"/>
</dbReference>
<dbReference type="Gene3D" id="3.90.640.10">
    <property type="entry name" value="Actin, Chain A, domain 4"/>
    <property type="match status" value="1"/>
</dbReference>
<evidence type="ECO:0000256" key="5">
    <source>
        <dbReference type="ARBA" id="ARBA00023186"/>
    </source>
</evidence>
<accession>A0ABY5YWQ9</accession>
<evidence type="ECO:0000256" key="1">
    <source>
        <dbReference type="ARBA" id="ARBA00007381"/>
    </source>
</evidence>
<dbReference type="EMBL" id="CP073721">
    <property type="protein sequence ID" value="UWZ33962.1"/>
    <property type="molecule type" value="Genomic_DNA"/>
</dbReference>
<keyword evidence="2" id="KW-0547">Nucleotide-binding</keyword>
<proteinExistence type="inferred from homology"/>
<keyword evidence="7" id="KW-0472">Membrane</keyword>
<evidence type="ECO:0000256" key="2">
    <source>
        <dbReference type="ARBA" id="ARBA00022741"/>
    </source>
</evidence>
<name>A0ABY5YWQ9_9ACTN</name>
<keyword evidence="9" id="KW-1185">Reference proteome</keyword>